<keyword evidence="1" id="KW-1133">Transmembrane helix</keyword>
<feature type="transmembrane region" description="Helical" evidence="1">
    <location>
        <begin position="123"/>
        <end position="147"/>
    </location>
</feature>
<feature type="transmembrane region" description="Helical" evidence="1">
    <location>
        <begin position="12"/>
        <end position="36"/>
    </location>
</feature>
<evidence type="ECO:0000313" key="3">
    <source>
        <dbReference type="Proteomes" id="UP000004057"/>
    </source>
</evidence>
<reference evidence="2 3" key="1">
    <citation type="journal article" date="2012" name="J. Proteome Res.">
        <title>Application of Spiroplasma melliferum proteogenomic profiling for the discovery of virulence factors and pathogenicity mechanisms in host-associated spiroplasmas.</title>
        <authorList>
            <person name="Alexeev D."/>
            <person name="Kostrjukova E."/>
            <person name="Aliper A."/>
            <person name="Popenko A."/>
            <person name="Bazaleev N."/>
            <person name="Tyakht A."/>
            <person name="Selezneva O."/>
            <person name="Akopian T."/>
            <person name="Prichodko E."/>
            <person name="Kondratov I."/>
            <person name="Chukin M."/>
            <person name="Demina I."/>
            <person name="Galyamina M."/>
            <person name="Kamashev D."/>
            <person name="Vanyushkina A."/>
            <person name="Ladygina V."/>
            <person name="Levitskii S."/>
            <person name="Lazarev V."/>
            <person name="Govorun V."/>
        </authorList>
    </citation>
    <scope>NUCLEOTIDE SEQUENCE [LARGE SCALE GENOMIC DNA]</scope>
    <source>
        <strain evidence="2 3">KC3</strain>
    </source>
</reference>
<dbReference type="RefSeq" id="WP_004027805.1">
    <property type="nucleotide sequence ID" value="NZ_AGBZ02000001.1"/>
</dbReference>
<dbReference type="EMBL" id="AGBZ02000001">
    <property type="protein sequence ID" value="KAI92708.1"/>
    <property type="molecule type" value="Genomic_DNA"/>
</dbReference>
<keyword evidence="1" id="KW-0472">Membrane</keyword>
<accession>A0AAI9X142</accession>
<evidence type="ECO:0000256" key="1">
    <source>
        <dbReference type="SAM" id="Phobius"/>
    </source>
</evidence>
<sequence>MFNLTQITGLVYFIFIIVIALLLVGWLIFRLILLIFKKKKTTLKPRMLLRKMLDDNDLQDVNIGEQRHIVKAQNFSKISNAVIIRRADDKDQSIVKIYDMIFHFYYVYNQKTKQSKCFFWLKFLSWFLMFTIFLFIIATILVILIQFLKENAVINAMDITVQIISIMGIIYLILGWFCWANLVENYRQDLIALATDYLPTEFIKSFKTYTSFKAFFPFSENVICFY</sequence>
<keyword evidence="1" id="KW-0812">Transmembrane</keyword>
<dbReference type="AlphaFoldDB" id="A0AAI9X142"/>
<evidence type="ECO:0000313" key="2">
    <source>
        <dbReference type="EMBL" id="KAI92708.1"/>
    </source>
</evidence>
<comment type="caution">
    <text evidence="2">The sequence shown here is derived from an EMBL/GenBank/DDBJ whole genome shotgun (WGS) entry which is preliminary data.</text>
</comment>
<dbReference type="Proteomes" id="UP000004057">
    <property type="component" value="Unassembled WGS sequence"/>
</dbReference>
<protein>
    <recommendedName>
        <fullName evidence="4">Transmembrane protein</fullName>
    </recommendedName>
</protein>
<name>A0AAI9X142_SPIME</name>
<organism evidence="2 3">
    <name type="scientific">Spiroplasma melliferum KC3</name>
    <dbReference type="NCBI Taxonomy" id="570509"/>
    <lineage>
        <taxon>Bacteria</taxon>
        <taxon>Bacillati</taxon>
        <taxon>Mycoplasmatota</taxon>
        <taxon>Mollicutes</taxon>
        <taxon>Entomoplasmatales</taxon>
        <taxon>Spiroplasmataceae</taxon>
        <taxon>Spiroplasma</taxon>
    </lineage>
</organism>
<gene>
    <name evidence="2" type="ORF">SPM_001370</name>
</gene>
<feature type="transmembrane region" description="Helical" evidence="1">
    <location>
        <begin position="159"/>
        <end position="179"/>
    </location>
</feature>
<evidence type="ECO:0008006" key="4">
    <source>
        <dbReference type="Google" id="ProtNLM"/>
    </source>
</evidence>
<proteinExistence type="predicted"/>